<evidence type="ECO:0000256" key="1">
    <source>
        <dbReference type="SAM" id="Coils"/>
    </source>
</evidence>
<feature type="coiled-coil region" evidence="1">
    <location>
        <begin position="33"/>
        <end position="64"/>
    </location>
</feature>
<comment type="caution">
    <text evidence="2">The sequence shown here is derived from an EMBL/GenBank/DDBJ whole genome shotgun (WGS) entry which is preliminary data.</text>
</comment>
<dbReference type="Pfam" id="PF11363">
    <property type="entry name" value="DUF3164"/>
    <property type="match status" value="1"/>
</dbReference>
<organism evidence="2 3">
    <name type="scientific">Chryseobacterium vrystaatense</name>
    <dbReference type="NCBI Taxonomy" id="307480"/>
    <lineage>
        <taxon>Bacteria</taxon>
        <taxon>Pseudomonadati</taxon>
        <taxon>Bacteroidota</taxon>
        <taxon>Flavobacteriia</taxon>
        <taxon>Flavobacteriales</taxon>
        <taxon>Weeksellaceae</taxon>
        <taxon>Chryseobacterium group</taxon>
        <taxon>Chryseobacterium</taxon>
    </lineage>
</organism>
<evidence type="ECO:0000313" key="2">
    <source>
        <dbReference type="EMBL" id="KFF26819.1"/>
    </source>
</evidence>
<accession>A0ABR4UNY2</accession>
<dbReference type="EMBL" id="JPRI01000002">
    <property type="protein sequence ID" value="KFF26819.1"/>
    <property type="molecule type" value="Genomic_DNA"/>
</dbReference>
<evidence type="ECO:0008006" key="4">
    <source>
        <dbReference type="Google" id="ProtNLM"/>
    </source>
</evidence>
<sequence length="231" mass="27181">MGISLLETSKINTSKHTKKTRNMITETLKIMSIEELEAELNVRKQKEARKREEKRTQYESLKKSVINDLAPAADRISAQIQDFKTKAFSDLGSLFDLLKDYSKRHQDGKGNFKIEDENFKIQYKRQGKGIFDERSHQAEKHIIDFLTSKYHGEPDTKDLIMSLLERKNGALDILLVQKLYSMEDRFDDENWREGIRLLKESYSFSLSKDYISFFKKNESNEWEGINLNFSY</sequence>
<name>A0ABR4UNY2_9FLAO</name>
<protein>
    <recommendedName>
        <fullName evidence="4">DUF3164 family protein</fullName>
    </recommendedName>
</protein>
<keyword evidence="3" id="KW-1185">Reference proteome</keyword>
<dbReference type="Proteomes" id="UP000028719">
    <property type="component" value="Unassembled WGS sequence"/>
</dbReference>
<evidence type="ECO:0000313" key="3">
    <source>
        <dbReference type="Proteomes" id="UP000028719"/>
    </source>
</evidence>
<reference evidence="2 3" key="1">
    <citation type="submission" date="2014-07" db="EMBL/GenBank/DDBJ databases">
        <title>Genome of Chryseobacterium vrystaatense LMG 22846.</title>
        <authorList>
            <person name="Pipes S.E."/>
            <person name="Stropko S.J."/>
            <person name="Newman J.D."/>
        </authorList>
    </citation>
    <scope>NUCLEOTIDE SEQUENCE [LARGE SCALE GENOMIC DNA]</scope>
    <source>
        <strain evidence="2 3">LMG 22846</strain>
    </source>
</reference>
<keyword evidence="1" id="KW-0175">Coiled coil</keyword>
<gene>
    <name evidence="2" type="ORF">IW16_05900</name>
</gene>
<proteinExistence type="predicted"/>
<dbReference type="InterPro" id="IPR021505">
    <property type="entry name" value="Phage_B3_Orf6"/>
</dbReference>